<evidence type="ECO:0000313" key="2">
    <source>
        <dbReference type="EMBL" id="SEH63326.1"/>
    </source>
</evidence>
<reference evidence="2 3" key="1">
    <citation type="submission" date="2016-10" db="EMBL/GenBank/DDBJ databases">
        <authorList>
            <person name="de Groot N.N."/>
        </authorList>
    </citation>
    <scope>NUCLEOTIDE SEQUENCE [LARGE SCALE GENOMIC DNA]</scope>
    <source>
        <strain evidence="2 3">CGMCC 1.10825</strain>
    </source>
</reference>
<dbReference type="Proteomes" id="UP000199634">
    <property type="component" value="Unassembled WGS sequence"/>
</dbReference>
<dbReference type="OrthoDB" id="2042421at2"/>
<feature type="region of interest" description="Disordered" evidence="1">
    <location>
        <begin position="1"/>
        <end position="20"/>
    </location>
</feature>
<gene>
    <name evidence="2" type="ORF">SAMN02927937_00586</name>
</gene>
<dbReference type="InterPro" id="IPR045788">
    <property type="entry name" value="MobC_2"/>
</dbReference>
<accession>A0A1H6JMN7</accession>
<feature type="compositionally biased region" description="Basic residues" evidence="1">
    <location>
        <begin position="8"/>
        <end position="20"/>
    </location>
</feature>
<keyword evidence="3" id="KW-1185">Reference proteome</keyword>
<proteinExistence type="predicted"/>
<evidence type="ECO:0000313" key="3">
    <source>
        <dbReference type="Proteomes" id="UP000199634"/>
    </source>
</evidence>
<organism evidence="2 3">
    <name type="scientific">Paenimyroides marinum</name>
    <dbReference type="NCBI Taxonomy" id="1159016"/>
    <lineage>
        <taxon>Bacteria</taxon>
        <taxon>Pseudomonadati</taxon>
        <taxon>Bacteroidota</taxon>
        <taxon>Flavobacteriia</taxon>
        <taxon>Flavobacteriales</taxon>
        <taxon>Flavobacteriaceae</taxon>
        <taxon>Paenimyroides</taxon>
    </lineage>
</organism>
<evidence type="ECO:0000256" key="1">
    <source>
        <dbReference type="SAM" id="MobiDB-lite"/>
    </source>
</evidence>
<protein>
    <recommendedName>
        <fullName evidence="4">MobA protein</fullName>
    </recommendedName>
</protein>
<dbReference type="NCBIfam" id="NF041324">
    <property type="entry name" value="Bacteroid_MobA"/>
    <property type="match status" value="1"/>
</dbReference>
<evidence type="ECO:0008006" key="4">
    <source>
        <dbReference type="Google" id="ProtNLM"/>
    </source>
</evidence>
<dbReference type="AlphaFoldDB" id="A0A1H6JMN7"/>
<name>A0A1H6JMN7_9FLAO</name>
<dbReference type="RefSeq" id="WP_091096155.1">
    <property type="nucleotide sequence ID" value="NZ_FNXE01000005.1"/>
</dbReference>
<dbReference type="STRING" id="1159016.SAMN02927937_00586"/>
<sequence length="147" mass="17244">MNENNNNKRNKGGRKPKLNPSIHRHVFRLTDEENAKLLSLFEASGMNNKAKFLISQVFGNEMKSVKIDKGTVDYYMRLTSFHSQFRAIGVNYNQIVKLLYRHFSEKKAAAFLYKLEKQTAEMAMLCQKIIQLTEEFEAEHLKKQREK</sequence>
<dbReference type="Pfam" id="PF19514">
    <property type="entry name" value="MobC_2"/>
    <property type="match status" value="1"/>
</dbReference>
<dbReference type="EMBL" id="FNXE01000005">
    <property type="protein sequence ID" value="SEH63326.1"/>
    <property type="molecule type" value="Genomic_DNA"/>
</dbReference>